<accession>A0A7S2EG95</accession>
<dbReference type="Pfam" id="PF12796">
    <property type="entry name" value="Ank_2"/>
    <property type="match status" value="2"/>
</dbReference>
<protein>
    <recommendedName>
        <fullName evidence="5">Death domain-containing protein</fullName>
    </recommendedName>
</protein>
<evidence type="ECO:0000256" key="3">
    <source>
        <dbReference type="PROSITE-ProRule" id="PRU00023"/>
    </source>
</evidence>
<dbReference type="SUPFAM" id="SSF48403">
    <property type="entry name" value="Ankyrin repeat"/>
    <property type="match status" value="1"/>
</dbReference>
<dbReference type="AlphaFoldDB" id="A0A7S2EG95"/>
<dbReference type="EMBL" id="HBGN01021345">
    <property type="protein sequence ID" value="CAD9335081.1"/>
    <property type="molecule type" value="Transcribed_RNA"/>
</dbReference>
<dbReference type="InterPro" id="IPR002110">
    <property type="entry name" value="Ankyrin_rpt"/>
</dbReference>
<dbReference type="PANTHER" id="PTHR24198:SF165">
    <property type="entry name" value="ANKYRIN REPEAT-CONTAINING PROTEIN-RELATED"/>
    <property type="match status" value="1"/>
</dbReference>
<organism evidence="4">
    <name type="scientific">Ditylum brightwellii</name>
    <dbReference type="NCBI Taxonomy" id="49249"/>
    <lineage>
        <taxon>Eukaryota</taxon>
        <taxon>Sar</taxon>
        <taxon>Stramenopiles</taxon>
        <taxon>Ochrophyta</taxon>
        <taxon>Bacillariophyta</taxon>
        <taxon>Mediophyceae</taxon>
        <taxon>Lithodesmiophycidae</taxon>
        <taxon>Lithodesmiales</taxon>
        <taxon>Lithodesmiaceae</taxon>
        <taxon>Ditylum</taxon>
    </lineage>
</organism>
<dbReference type="Gene3D" id="1.25.40.20">
    <property type="entry name" value="Ankyrin repeat-containing domain"/>
    <property type="match status" value="2"/>
</dbReference>
<reference evidence="4" key="1">
    <citation type="submission" date="2021-01" db="EMBL/GenBank/DDBJ databases">
        <authorList>
            <person name="Corre E."/>
            <person name="Pelletier E."/>
            <person name="Niang G."/>
            <person name="Scheremetjew M."/>
            <person name="Finn R."/>
            <person name="Kale V."/>
            <person name="Holt S."/>
            <person name="Cochrane G."/>
            <person name="Meng A."/>
            <person name="Brown T."/>
            <person name="Cohen L."/>
        </authorList>
    </citation>
    <scope>NUCLEOTIDE SEQUENCE</scope>
    <source>
        <strain evidence="4">Pop2</strain>
    </source>
</reference>
<evidence type="ECO:0008006" key="5">
    <source>
        <dbReference type="Google" id="ProtNLM"/>
    </source>
</evidence>
<sequence length="359" mass="39953">MSLFETLNHSNKDDVEYDAVIKAAQQNPEHVNQQYSFTRPEEGQRFPLHQAIKLGLPYDVIEALSSPLALKQQVNHQPPLHYALFCDASFDVVDLLLNKCPDAAKQQSGWTPLHQACFSGASVEVVRKLLEVWPNAARQTERYGVCAPLHYVIQNGSSIDVLKILLEVYPAAAMIKDDEGDTPLHMACSQNNISLEVVSALLDIWPEAVCLENESFDEMGTTWGGKTPIQLACANENATLEVVQVLLDCWLKEEENLTSHSVDSLISWNTPHDVLDLLYDLSSLFGYDDPPVDEIIAYFTDINWRNGVLLVINMHPALIKTLEIPTSTMADFLCDVGKCCSLATMMALIQNEPDLLEGV</sequence>
<feature type="repeat" description="ANK" evidence="3">
    <location>
        <begin position="179"/>
        <end position="203"/>
    </location>
</feature>
<evidence type="ECO:0000256" key="1">
    <source>
        <dbReference type="ARBA" id="ARBA00022737"/>
    </source>
</evidence>
<evidence type="ECO:0000256" key="2">
    <source>
        <dbReference type="ARBA" id="ARBA00023043"/>
    </source>
</evidence>
<dbReference type="PROSITE" id="PS50297">
    <property type="entry name" value="ANK_REP_REGION"/>
    <property type="match status" value="1"/>
</dbReference>
<keyword evidence="2 3" id="KW-0040">ANK repeat</keyword>
<proteinExistence type="predicted"/>
<dbReference type="PROSITE" id="PS50088">
    <property type="entry name" value="ANK_REPEAT"/>
    <property type="match status" value="1"/>
</dbReference>
<dbReference type="PANTHER" id="PTHR24198">
    <property type="entry name" value="ANKYRIN REPEAT AND PROTEIN KINASE DOMAIN-CONTAINING PROTEIN"/>
    <property type="match status" value="1"/>
</dbReference>
<dbReference type="SMART" id="SM00248">
    <property type="entry name" value="ANK"/>
    <property type="match status" value="5"/>
</dbReference>
<dbReference type="InterPro" id="IPR036770">
    <property type="entry name" value="Ankyrin_rpt-contain_sf"/>
</dbReference>
<keyword evidence="1" id="KW-0677">Repeat</keyword>
<name>A0A7S2EG95_9STRA</name>
<evidence type="ECO:0000313" key="4">
    <source>
        <dbReference type="EMBL" id="CAD9335081.1"/>
    </source>
</evidence>
<gene>
    <name evidence="4" type="ORF">DBRI1063_LOCUS13614</name>
</gene>